<keyword evidence="8 11" id="KW-0414">Isoprene biosynthesis</keyword>
<feature type="binding site" evidence="11">
    <location>
        <begin position="265"/>
        <end position="267"/>
    </location>
    <ligand>
        <name>FMN</name>
        <dbReference type="ChEBI" id="CHEBI:58210"/>
    </ligand>
</feature>
<evidence type="ECO:0000256" key="1">
    <source>
        <dbReference type="ARBA" id="ARBA00001917"/>
    </source>
</evidence>
<dbReference type="SUPFAM" id="SSF51395">
    <property type="entry name" value="FMN-linked oxidoreductases"/>
    <property type="match status" value="1"/>
</dbReference>
<protein>
    <recommendedName>
        <fullName evidence="11">Isopentenyl-diphosphate delta-isomerase</fullName>
        <shortName evidence="11">IPP isomerase</shortName>
        <ecNumber evidence="11">5.3.3.2</ecNumber>
    </recommendedName>
    <alternativeName>
        <fullName evidence="11">Isopentenyl diphosphate:dimethylallyl diphosphate isomerase</fullName>
    </alternativeName>
    <alternativeName>
        <fullName evidence="11">Isopentenyl pyrophosphate isomerase</fullName>
    </alternativeName>
    <alternativeName>
        <fullName evidence="11">Type 2 isopentenyl diphosphate isomerase</fullName>
        <shortName evidence="11">IDI-2</shortName>
    </alternativeName>
</protein>
<dbReference type="GO" id="GO:0005737">
    <property type="term" value="C:cytoplasm"/>
    <property type="evidence" value="ECO:0007669"/>
    <property type="project" value="UniProtKB-SubCell"/>
</dbReference>
<feature type="binding site" evidence="11">
    <location>
        <position position="99"/>
    </location>
    <ligand>
        <name>FMN</name>
        <dbReference type="ChEBI" id="CHEBI:58210"/>
    </ligand>
</feature>
<evidence type="ECO:0000256" key="8">
    <source>
        <dbReference type="ARBA" id="ARBA00023229"/>
    </source>
</evidence>
<dbReference type="Pfam" id="PF01070">
    <property type="entry name" value="FMN_dh"/>
    <property type="match status" value="1"/>
</dbReference>
<dbReference type="GO" id="GO:0070402">
    <property type="term" value="F:NADPH binding"/>
    <property type="evidence" value="ECO:0007669"/>
    <property type="project" value="UniProtKB-UniRule"/>
</dbReference>
<gene>
    <name evidence="11" type="primary">fni</name>
    <name evidence="13" type="ORF">FC69_GL000980</name>
</gene>
<feature type="binding site" evidence="11">
    <location>
        <position position="214"/>
    </location>
    <ligand>
        <name>FMN</name>
        <dbReference type="ChEBI" id="CHEBI:58210"/>
    </ligand>
</feature>
<dbReference type="RefSeq" id="WP_025082553.1">
    <property type="nucleotide sequence ID" value="NZ_AZEX01000001.1"/>
</dbReference>
<dbReference type="PANTHER" id="PTHR43665:SF1">
    <property type="entry name" value="ISOPENTENYL-DIPHOSPHATE DELTA-ISOMERASE"/>
    <property type="match status" value="1"/>
</dbReference>
<dbReference type="InterPro" id="IPR011179">
    <property type="entry name" value="IPdP_isomerase"/>
</dbReference>
<feature type="binding site" evidence="11">
    <location>
        <begin position="69"/>
        <end position="71"/>
    </location>
    <ligand>
        <name>FMN</name>
        <dbReference type="ChEBI" id="CHEBI:58210"/>
    </ligand>
</feature>
<comment type="cofactor">
    <cofactor evidence="11">
        <name>NADPH</name>
        <dbReference type="ChEBI" id="CHEBI:57783"/>
    </cofactor>
</comment>
<dbReference type="GO" id="GO:0004452">
    <property type="term" value="F:isopentenyl-diphosphate delta-isomerase activity"/>
    <property type="evidence" value="ECO:0007669"/>
    <property type="project" value="UniProtKB-UniRule"/>
</dbReference>
<evidence type="ECO:0000256" key="7">
    <source>
        <dbReference type="ARBA" id="ARBA00022857"/>
    </source>
</evidence>
<evidence type="ECO:0000256" key="11">
    <source>
        <dbReference type="HAMAP-Rule" id="MF_00354"/>
    </source>
</evidence>
<dbReference type="eggNOG" id="COG1304">
    <property type="taxonomic scope" value="Bacteria"/>
</dbReference>
<evidence type="ECO:0000259" key="12">
    <source>
        <dbReference type="Pfam" id="PF01070"/>
    </source>
</evidence>
<name>A0A0R1RYT4_9LACO</name>
<dbReference type="NCBIfam" id="TIGR02151">
    <property type="entry name" value="IPP_isom_2"/>
    <property type="match status" value="1"/>
</dbReference>
<evidence type="ECO:0000313" key="14">
    <source>
        <dbReference type="Proteomes" id="UP000051264"/>
    </source>
</evidence>
<comment type="subcellular location">
    <subcellularLocation>
        <location evidence="11">Cytoplasm</location>
    </subcellularLocation>
</comment>
<evidence type="ECO:0000256" key="2">
    <source>
        <dbReference type="ARBA" id="ARBA00022490"/>
    </source>
</evidence>
<feature type="binding site" evidence="11">
    <location>
        <position position="158"/>
    </location>
    <ligand>
        <name>substrate</name>
    </ligand>
</feature>
<dbReference type="GO" id="GO:0008299">
    <property type="term" value="P:isoprenoid biosynthetic process"/>
    <property type="evidence" value="ECO:0007669"/>
    <property type="project" value="UniProtKB-UniRule"/>
</dbReference>
<dbReference type="GO" id="GO:0000287">
    <property type="term" value="F:magnesium ion binding"/>
    <property type="evidence" value="ECO:0007669"/>
    <property type="project" value="UniProtKB-UniRule"/>
</dbReference>
<keyword evidence="5 11" id="KW-0479">Metal-binding</keyword>
<comment type="subunit">
    <text evidence="10 11">Homooctamer. Dimer of tetramers.</text>
</comment>
<keyword evidence="3 11" id="KW-0285">Flavoprotein</keyword>
<dbReference type="PATRIC" id="fig|1423747.3.peg.1001"/>
<dbReference type="GO" id="GO:0016491">
    <property type="term" value="F:oxidoreductase activity"/>
    <property type="evidence" value="ECO:0007669"/>
    <property type="project" value="InterPro"/>
</dbReference>
<feature type="binding site" evidence="11">
    <location>
        <position position="219"/>
    </location>
    <ligand>
        <name>FMN</name>
        <dbReference type="ChEBI" id="CHEBI:58210"/>
    </ligand>
</feature>
<evidence type="ECO:0000256" key="5">
    <source>
        <dbReference type="ARBA" id="ARBA00022723"/>
    </source>
</evidence>
<evidence type="ECO:0000256" key="9">
    <source>
        <dbReference type="ARBA" id="ARBA00023235"/>
    </source>
</evidence>
<dbReference type="CDD" id="cd02811">
    <property type="entry name" value="IDI-2_FMN"/>
    <property type="match status" value="1"/>
</dbReference>
<feature type="binding site" evidence="11">
    <location>
        <position position="189"/>
    </location>
    <ligand>
        <name>FMN</name>
        <dbReference type="ChEBI" id="CHEBI:58210"/>
    </ligand>
</feature>
<dbReference type="PANTHER" id="PTHR43665">
    <property type="entry name" value="ISOPENTENYL-DIPHOSPHATE DELTA-ISOMERASE"/>
    <property type="match status" value="1"/>
</dbReference>
<comment type="cofactor">
    <cofactor evidence="11">
        <name>Mg(2+)</name>
        <dbReference type="ChEBI" id="CHEBI:18420"/>
    </cofactor>
</comment>
<evidence type="ECO:0000313" key="13">
    <source>
        <dbReference type="EMBL" id="KRL62108.1"/>
    </source>
</evidence>
<keyword evidence="4 11" id="KW-0288">FMN</keyword>
<keyword evidence="6 11" id="KW-0460">Magnesium</keyword>
<dbReference type="PIRSF" id="PIRSF003314">
    <property type="entry name" value="IPP_isomerase"/>
    <property type="match status" value="1"/>
</dbReference>
<feature type="binding site" evidence="11">
    <location>
        <begin position="12"/>
        <end position="13"/>
    </location>
    <ligand>
        <name>substrate</name>
    </ligand>
</feature>
<dbReference type="OrthoDB" id="9795032at2"/>
<evidence type="ECO:0000256" key="10">
    <source>
        <dbReference type="ARBA" id="ARBA00025810"/>
    </source>
</evidence>
<dbReference type="Gene3D" id="3.20.20.70">
    <property type="entry name" value="Aldolase class I"/>
    <property type="match status" value="1"/>
</dbReference>
<dbReference type="EMBL" id="AZEX01000001">
    <property type="protein sequence ID" value="KRL62108.1"/>
    <property type="molecule type" value="Genomic_DNA"/>
</dbReference>
<comment type="caution">
    <text evidence="11">Lacks conserved residue(s) required for the propagation of feature annotation.</text>
</comment>
<comment type="similarity">
    <text evidence="11">Belongs to the IPP isomerase type 2 family.</text>
</comment>
<comment type="function">
    <text evidence="11">Involved in the biosynthesis of isoprenoids. Catalyzes the 1,3-allylic rearrangement of the homoallylic substrate isopentenyl (IPP) to its allylic isomer, dimethylallyl diphosphate (DMAPP).</text>
</comment>
<feature type="binding site" evidence="11">
    <location>
        <begin position="286"/>
        <end position="287"/>
    </location>
    <ligand>
        <name>FMN</name>
        <dbReference type="ChEBI" id="CHEBI:58210"/>
    </ligand>
</feature>
<dbReference type="AlphaFoldDB" id="A0A0R1RYT4"/>
<dbReference type="GO" id="GO:0010181">
    <property type="term" value="F:FMN binding"/>
    <property type="evidence" value="ECO:0007669"/>
    <property type="project" value="UniProtKB-UniRule"/>
</dbReference>
<dbReference type="InterPro" id="IPR000262">
    <property type="entry name" value="FMN-dep_DH"/>
</dbReference>
<reference evidence="13 14" key="1">
    <citation type="journal article" date="2015" name="Genome Announc.">
        <title>Expanding the biotechnology potential of lactobacilli through comparative genomics of 213 strains and associated genera.</title>
        <authorList>
            <person name="Sun Z."/>
            <person name="Harris H.M."/>
            <person name="McCann A."/>
            <person name="Guo C."/>
            <person name="Argimon S."/>
            <person name="Zhang W."/>
            <person name="Yang X."/>
            <person name="Jeffery I.B."/>
            <person name="Cooney J.C."/>
            <person name="Kagawa T.F."/>
            <person name="Liu W."/>
            <person name="Song Y."/>
            <person name="Salvetti E."/>
            <person name="Wrobel A."/>
            <person name="Rasinkangas P."/>
            <person name="Parkhill J."/>
            <person name="Rea M.C."/>
            <person name="O'Sullivan O."/>
            <person name="Ritari J."/>
            <person name="Douillard F.P."/>
            <person name="Paul Ross R."/>
            <person name="Yang R."/>
            <person name="Briner A.E."/>
            <person name="Felis G.E."/>
            <person name="de Vos W.M."/>
            <person name="Barrangou R."/>
            <person name="Klaenhammer T.R."/>
            <person name="Caufield P.W."/>
            <person name="Cui Y."/>
            <person name="Zhang H."/>
            <person name="O'Toole P.W."/>
        </authorList>
    </citation>
    <scope>NUCLEOTIDE SEQUENCE [LARGE SCALE GENOMIC DNA]</scope>
    <source>
        <strain evidence="13 14">DSM 14340</strain>
    </source>
</reference>
<feature type="binding site" evidence="11">
    <location>
        <position position="159"/>
    </location>
    <ligand>
        <name>Mg(2+)</name>
        <dbReference type="ChEBI" id="CHEBI:18420"/>
    </ligand>
</feature>
<accession>A0A0R1RYT4</accession>
<evidence type="ECO:0000256" key="6">
    <source>
        <dbReference type="ARBA" id="ARBA00022842"/>
    </source>
</evidence>
<comment type="caution">
    <text evidence="13">The sequence shown here is derived from an EMBL/GenBank/DDBJ whole genome shotgun (WGS) entry which is preliminary data.</text>
</comment>
<evidence type="ECO:0000256" key="4">
    <source>
        <dbReference type="ARBA" id="ARBA00022643"/>
    </source>
</evidence>
<evidence type="ECO:0000256" key="3">
    <source>
        <dbReference type="ARBA" id="ARBA00022630"/>
    </source>
</evidence>
<organism evidence="13 14">
    <name type="scientific">Latilactobacillus fuchuensis DSM 14340 = JCM 11249</name>
    <dbReference type="NCBI Taxonomy" id="1423747"/>
    <lineage>
        <taxon>Bacteria</taxon>
        <taxon>Bacillati</taxon>
        <taxon>Bacillota</taxon>
        <taxon>Bacilli</taxon>
        <taxon>Lactobacillales</taxon>
        <taxon>Lactobacillaceae</taxon>
        <taxon>Latilactobacillus</taxon>
    </lineage>
</organism>
<comment type="cofactor">
    <cofactor evidence="1 11">
        <name>FMN</name>
        <dbReference type="ChEBI" id="CHEBI:58210"/>
    </cofactor>
</comment>
<keyword evidence="7 11" id="KW-0521">NADP</keyword>
<dbReference type="Proteomes" id="UP000051264">
    <property type="component" value="Unassembled WGS sequence"/>
</dbReference>
<keyword evidence="9 11" id="KW-0413">Isomerase</keyword>
<dbReference type="EC" id="5.3.3.2" evidence="11"/>
<keyword evidence="2 11" id="KW-0963">Cytoplasm</keyword>
<dbReference type="InterPro" id="IPR013785">
    <property type="entry name" value="Aldolase_TIM"/>
</dbReference>
<sequence length="349" mass="38472">MVRPKQSIQSHRKDEHVFLAEKFHEEMRQNDFDGLRFIHQSLPEIAIADVDISTQFGPNHWDSPFYINGMTGGSQQTKKINAQLAQVAQITGLPMATGSQSVAVKDPSLVDTFTIIREYNPEGFVLGNIGAGNDLAVAQQAVAMTNANALEIHVNTTQEIVMPEGDRQFYWLDQIAEIVDQLTVPVIVKEVGFGMSAETMAQLQSIGVQAIDISGRGGTNFVTIENERRHDKAYDYLEGWGQSTVESLFESQGFQNDLTILASGGIRNPLDVIKALRLGATAVGVSGQFLHMILKDGPTVTAEKLLAWQAQIQAIMAMLGVHNLTELKQAPLIVSPELRHYLNERHLTL</sequence>
<feature type="domain" description="FMN-dependent dehydrogenase" evidence="12">
    <location>
        <begin position="153"/>
        <end position="330"/>
    </location>
</feature>
<proteinExistence type="inferred from homology"/>
<comment type="catalytic activity">
    <reaction evidence="11">
        <text>isopentenyl diphosphate = dimethylallyl diphosphate</text>
        <dbReference type="Rhea" id="RHEA:23284"/>
        <dbReference type="ChEBI" id="CHEBI:57623"/>
        <dbReference type="ChEBI" id="CHEBI:128769"/>
        <dbReference type="EC" id="5.3.3.2"/>
    </reaction>
</comment>
<dbReference type="STRING" id="1423747.FC69_GL000980"/>
<dbReference type="HAMAP" id="MF_00354">
    <property type="entry name" value="Idi_2"/>
    <property type="match status" value="1"/>
</dbReference>
<feature type="binding site" evidence="11">
    <location>
        <position position="128"/>
    </location>
    <ligand>
        <name>FMN</name>
        <dbReference type="ChEBI" id="CHEBI:58210"/>
    </ligand>
</feature>